<feature type="signal peptide" evidence="1">
    <location>
        <begin position="1"/>
        <end position="19"/>
    </location>
</feature>
<evidence type="ECO:0000256" key="1">
    <source>
        <dbReference type="SAM" id="SignalP"/>
    </source>
</evidence>
<reference evidence="2 3" key="1">
    <citation type="submission" date="2024-01" db="EMBL/GenBank/DDBJ databases">
        <title>A draft genome for a cacao thread blight-causing isolate of Paramarasmius palmivorus.</title>
        <authorList>
            <person name="Baruah I.K."/>
            <person name="Bukari Y."/>
            <person name="Amoako-Attah I."/>
            <person name="Meinhardt L.W."/>
            <person name="Bailey B.A."/>
            <person name="Cohen S.P."/>
        </authorList>
    </citation>
    <scope>NUCLEOTIDE SEQUENCE [LARGE SCALE GENOMIC DNA]</scope>
    <source>
        <strain evidence="2 3">GH-12</strain>
    </source>
</reference>
<keyword evidence="3" id="KW-1185">Reference proteome</keyword>
<keyword evidence="1" id="KW-0732">Signal</keyword>
<organism evidence="2 3">
    <name type="scientific">Paramarasmius palmivorus</name>
    <dbReference type="NCBI Taxonomy" id="297713"/>
    <lineage>
        <taxon>Eukaryota</taxon>
        <taxon>Fungi</taxon>
        <taxon>Dikarya</taxon>
        <taxon>Basidiomycota</taxon>
        <taxon>Agaricomycotina</taxon>
        <taxon>Agaricomycetes</taxon>
        <taxon>Agaricomycetidae</taxon>
        <taxon>Agaricales</taxon>
        <taxon>Marasmiineae</taxon>
        <taxon>Marasmiaceae</taxon>
        <taxon>Paramarasmius</taxon>
    </lineage>
</organism>
<gene>
    <name evidence="2" type="ORF">VNI00_000678</name>
</gene>
<feature type="chain" id="PRO_5043373419" evidence="1">
    <location>
        <begin position="20"/>
        <end position="231"/>
    </location>
</feature>
<accession>A0AAW0E9V2</accession>
<name>A0AAW0E9V2_9AGAR</name>
<evidence type="ECO:0000313" key="3">
    <source>
        <dbReference type="Proteomes" id="UP001383192"/>
    </source>
</evidence>
<comment type="caution">
    <text evidence="2">The sequence shown here is derived from an EMBL/GenBank/DDBJ whole genome shotgun (WGS) entry which is preliminary data.</text>
</comment>
<proteinExistence type="predicted"/>
<evidence type="ECO:0000313" key="2">
    <source>
        <dbReference type="EMBL" id="KAK7060944.1"/>
    </source>
</evidence>
<dbReference type="EMBL" id="JAYKXP010000002">
    <property type="protein sequence ID" value="KAK7060944.1"/>
    <property type="molecule type" value="Genomic_DNA"/>
</dbReference>
<sequence length="231" mass="24621">MYALFSLAFIPLLLLSAHGANHTVYLDDTASEITYVEAWGQGNTCDQCFLKPDTSKAFQGTWHDFTYFQGKSDPAALQIQFNGVSLEVFCILPANNVNAVLAYSLSFELDGEAAGQNYTKGPASLTDQYQYNVSVIALTDLENKEHNFTMKLDTAIDNVVLFDYAVVGTEDNSKNLTSTPVGPSFITSATVAGPTITGSGGSRNGNNGAPSMKASVWFGGLGLAMGALLNT</sequence>
<dbReference type="Proteomes" id="UP001383192">
    <property type="component" value="Unassembled WGS sequence"/>
</dbReference>
<protein>
    <submittedName>
        <fullName evidence="2">Uncharacterized protein</fullName>
    </submittedName>
</protein>
<dbReference type="AlphaFoldDB" id="A0AAW0E9V2"/>